<feature type="transmembrane region" description="Helical" evidence="7">
    <location>
        <begin position="186"/>
        <end position="204"/>
    </location>
</feature>
<keyword evidence="5 7" id="KW-1133">Transmembrane helix</keyword>
<keyword evidence="2 7" id="KW-0813">Transport</keyword>
<evidence type="ECO:0000256" key="3">
    <source>
        <dbReference type="ARBA" id="ARBA00022475"/>
    </source>
</evidence>
<feature type="transmembrane region" description="Helical" evidence="7">
    <location>
        <begin position="144"/>
        <end position="165"/>
    </location>
</feature>
<reference evidence="9 10" key="1">
    <citation type="journal article" date="2019" name="Int. J. Syst. Evol. Microbiol.">
        <title>The Global Catalogue of Microorganisms (GCM) 10K type strain sequencing project: providing services to taxonomists for standard genome sequencing and annotation.</title>
        <authorList>
            <consortium name="The Broad Institute Genomics Platform"/>
            <consortium name="The Broad Institute Genome Sequencing Center for Infectious Disease"/>
            <person name="Wu L."/>
            <person name="Ma J."/>
        </authorList>
    </citation>
    <scope>NUCLEOTIDE SEQUENCE [LARGE SCALE GENOMIC DNA]</scope>
    <source>
        <strain evidence="9 10">JCM 13250</strain>
    </source>
</reference>
<dbReference type="Gene3D" id="1.10.3720.10">
    <property type="entry name" value="MetI-like"/>
    <property type="match status" value="1"/>
</dbReference>
<name>A0ABN2LFB0_9ACTN</name>
<evidence type="ECO:0000256" key="4">
    <source>
        <dbReference type="ARBA" id="ARBA00022692"/>
    </source>
</evidence>
<evidence type="ECO:0000256" key="5">
    <source>
        <dbReference type="ARBA" id="ARBA00022989"/>
    </source>
</evidence>
<comment type="subcellular location">
    <subcellularLocation>
        <location evidence="1 7">Cell membrane</location>
        <topology evidence="1 7">Multi-pass membrane protein</topology>
    </subcellularLocation>
</comment>
<keyword evidence="6 7" id="KW-0472">Membrane</keyword>
<keyword evidence="4 7" id="KW-0812">Transmembrane</keyword>
<dbReference type="EMBL" id="BAAALT010000004">
    <property type="protein sequence ID" value="GAA1784881.1"/>
    <property type="molecule type" value="Genomic_DNA"/>
</dbReference>
<feature type="transmembrane region" description="Helical" evidence="7">
    <location>
        <begin position="70"/>
        <end position="92"/>
    </location>
</feature>
<feature type="domain" description="ABC transmembrane type-1" evidence="8">
    <location>
        <begin position="66"/>
        <end position="257"/>
    </location>
</feature>
<sequence length="272" mass="28981">MTAKAAWWKTAIGLGLTAVMLFPVYWMINVSFTEDQRMRRSPPDWLPVNGTLDGYRAVIDQQLPYLGTSLIVGVATVAATLAIAAPAGFALARLRPRGANALTFALLVAQMIPAIIMAMGYYAFLLNVGMLNTLSGLVIADTTIAVPFAVLIYTAFMAGIPGELLQAAAADGAGVVRTFWSVVMPVSRNATVTVSLFTFLWAWSDFVFASTLDSGGTLRPITLGIYHYIGNNNQDWNAIMATAVVASVPATVLLVLAQRYVTAGVTVGAVRD</sequence>
<dbReference type="RefSeq" id="WP_344125495.1">
    <property type="nucleotide sequence ID" value="NZ_BAAALT010000004.1"/>
</dbReference>
<dbReference type="Pfam" id="PF00528">
    <property type="entry name" value="BPD_transp_1"/>
    <property type="match status" value="1"/>
</dbReference>
<feature type="transmembrane region" description="Helical" evidence="7">
    <location>
        <begin position="104"/>
        <end position="124"/>
    </location>
</feature>
<proteinExistence type="inferred from homology"/>
<dbReference type="InterPro" id="IPR000515">
    <property type="entry name" value="MetI-like"/>
</dbReference>
<evidence type="ECO:0000256" key="2">
    <source>
        <dbReference type="ARBA" id="ARBA00022448"/>
    </source>
</evidence>
<gene>
    <name evidence="9" type="ORF">GCM10009682_03780</name>
</gene>
<dbReference type="PANTHER" id="PTHR32243:SF18">
    <property type="entry name" value="INNER MEMBRANE ABC TRANSPORTER PERMEASE PROTEIN YCJP"/>
    <property type="match status" value="1"/>
</dbReference>
<organism evidence="9 10">
    <name type="scientific">Luedemannella flava</name>
    <dbReference type="NCBI Taxonomy" id="349316"/>
    <lineage>
        <taxon>Bacteria</taxon>
        <taxon>Bacillati</taxon>
        <taxon>Actinomycetota</taxon>
        <taxon>Actinomycetes</taxon>
        <taxon>Micromonosporales</taxon>
        <taxon>Micromonosporaceae</taxon>
        <taxon>Luedemannella</taxon>
    </lineage>
</organism>
<dbReference type="SUPFAM" id="SSF161098">
    <property type="entry name" value="MetI-like"/>
    <property type="match status" value="1"/>
</dbReference>
<dbReference type="InterPro" id="IPR035906">
    <property type="entry name" value="MetI-like_sf"/>
</dbReference>
<keyword evidence="10" id="KW-1185">Reference proteome</keyword>
<keyword evidence="3" id="KW-1003">Cell membrane</keyword>
<evidence type="ECO:0000256" key="1">
    <source>
        <dbReference type="ARBA" id="ARBA00004651"/>
    </source>
</evidence>
<accession>A0ABN2LFB0</accession>
<feature type="transmembrane region" description="Helical" evidence="7">
    <location>
        <begin position="7"/>
        <end position="28"/>
    </location>
</feature>
<protein>
    <submittedName>
        <fullName evidence="9">Carbohydrate ABC transporter permease</fullName>
    </submittedName>
</protein>
<comment type="similarity">
    <text evidence="7">Belongs to the binding-protein-dependent transport system permease family.</text>
</comment>
<dbReference type="PANTHER" id="PTHR32243">
    <property type="entry name" value="MALTOSE TRANSPORT SYSTEM PERMEASE-RELATED"/>
    <property type="match status" value="1"/>
</dbReference>
<evidence type="ECO:0000313" key="10">
    <source>
        <dbReference type="Proteomes" id="UP001500218"/>
    </source>
</evidence>
<dbReference type="Proteomes" id="UP001500218">
    <property type="component" value="Unassembled WGS sequence"/>
</dbReference>
<dbReference type="InterPro" id="IPR050901">
    <property type="entry name" value="BP-dep_ABC_trans_perm"/>
</dbReference>
<dbReference type="PROSITE" id="PS50928">
    <property type="entry name" value="ABC_TM1"/>
    <property type="match status" value="1"/>
</dbReference>
<evidence type="ECO:0000313" key="9">
    <source>
        <dbReference type="EMBL" id="GAA1784881.1"/>
    </source>
</evidence>
<evidence type="ECO:0000259" key="8">
    <source>
        <dbReference type="PROSITE" id="PS50928"/>
    </source>
</evidence>
<evidence type="ECO:0000256" key="7">
    <source>
        <dbReference type="RuleBase" id="RU363032"/>
    </source>
</evidence>
<dbReference type="CDD" id="cd06261">
    <property type="entry name" value="TM_PBP2"/>
    <property type="match status" value="1"/>
</dbReference>
<feature type="transmembrane region" description="Helical" evidence="7">
    <location>
        <begin position="236"/>
        <end position="256"/>
    </location>
</feature>
<evidence type="ECO:0000256" key="6">
    <source>
        <dbReference type="ARBA" id="ARBA00023136"/>
    </source>
</evidence>
<comment type="caution">
    <text evidence="9">The sequence shown here is derived from an EMBL/GenBank/DDBJ whole genome shotgun (WGS) entry which is preliminary data.</text>
</comment>